<dbReference type="PANTHER" id="PTHR46743:SF2">
    <property type="entry name" value="TEICHOIC ACIDS EXPORT ATP-BINDING PROTEIN TAGH"/>
    <property type="match status" value="1"/>
</dbReference>
<keyword evidence="4 6" id="KW-0067">ATP-binding</keyword>
<evidence type="ECO:0000313" key="7">
    <source>
        <dbReference type="Proteomes" id="UP000724686"/>
    </source>
</evidence>
<name>A0ABS2U7Q5_9LEPT</name>
<dbReference type="SMART" id="SM00382">
    <property type="entry name" value="AAA"/>
    <property type="match status" value="1"/>
</dbReference>
<evidence type="ECO:0000256" key="4">
    <source>
        <dbReference type="ARBA" id="ARBA00022840"/>
    </source>
</evidence>
<dbReference type="Gene3D" id="3.40.50.300">
    <property type="entry name" value="P-loop containing nucleotide triphosphate hydrolases"/>
    <property type="match status" value="1"/>
</dbReference>
<dbReference type="Pfam" id="PF14524">
    <property type="entry name" value="Wzt_C"/>
    <property type="match status" value="1"/>
</dbReference>
<dbReference type="Proteomes" id="UP000724686">
    <property type="component" value="Unassembled WGS sequence"/>
</dbReference>
<evidence type="ECO:0000259" key="5">
    <source>
        <dbReference type="PROSITE" id="PS50893"/>
    </source>
</evidence>
<evidence type="ECO:0000256" key="2">
    <source>
        <dbReference type="ARBA" id="ARBA00022448"/>
    </source>
</evidence>
<sequence>MSLKVENLQKVYNGFSGPSKRILNVLTLGFFGNDVRYDALKNISFQVEPGEIVGLIGRNGAGKSTLLKVLTGVSSYASGKITKNGTLRSILELGVGFNPELSGEENLYYNGLVWGLSPKEISSSMDEIFEFSGLKEFKNIPIKQYSSGMVMRLGFALATFSRPDILIVDEALAVGDASFQQKCLHRFRSFQEKGTMTLIVSHDLELLKSVCSRVLILEKGKLVFDGDPVEGFREYMQIIADSGSGEESILPLQKDSPLENLSLSLKYKGQINPKILPVGAEIEIEIGAKFKKDIPDLTVGFHIDDARGIRAFGTNTFHLGNSLKNILAGESITANFRLPLNFSAGKYSLGLALHEGDNHVGNSYLWKDGILSFELERLDLPKFEGAAWLPVKSSLKKDV</sequence>
<dbReference type="InterPro" id="IPR015860">
    <property type="entry name" value="ABC_transpr_TagH-like"/>
</dbReference>
<evidence type="ECO:0000256" key="3">
    <source>
        <dbReference type="ARBA" id="ARBA00022741"/>
    </source>
</evidence>
<keyword evidence="7" id="KW-1185">Reference proteome</keyword>
<accession>A0ABS2U7Q5</accession>
<dbReference type="CDD" id="cd03220">
    <property type="entry name" value="ABC_KpsT_Wzt"/>
    <property type="match status" value="1"/>
</dbReference>
<dbReference type="PROSITE" id="PS50893">
    <property type="entry name" value="ABC_TRANSPORTER_2"/>
    <property type="match status" value="1"/>
</dbReference>
<reference evidence="6 7" key="1">
    <citation type="submission" date="2021-02" db="EMBL/GenBank/DDBJ databases">
        <title>Leptospira ainlahdjerensis sp. nov., Leptospira ainazelensis sp. nov., Leptospira abararensis sp. nov. and Leptospira chreensis sp. nov., four new species isolated from water sources in Algeria.</title>
        <authorList>
            <person name="Amara Korba A."/>
            <person name="Kainiu M."/>
            <person name="Vincent A.T."/>
            <person name="Mariet J.-F."/>
            <person name="Veyrier F.J."/>
            <person name="Goarant C."/>
            <person name="Picardeau M."/>
        </authorList>
    </citation>
    <scope>NUCLEOTIDE SEQUENCE [LARGE SCALE GENOMIC DNA]</scope>
    <source>
        <strain evidence="6 7">201903070</strain>
    </source>
</reference>
<evidence type="ECO:0000313" key="6">
    <source>
        <dbReference type="EMBL" id="MBM9576382.1"/>
    </source>
</evidence>
<dbReference type="Pfam" id="PF00005">
    <property type="entry name" value="ABC_tran"/>
    <property type="match status" value="1"/>
</dbReference>
<organism evidence="6 7">
    <name type="scientific">Leptospira ainlahdjerensis</name>
    <dbReference type="NCBI Taxonomy" id="2810033"/>
    <lineage>
        <taxon>Bacteria</taxon>
        <taxon>Pseudomonadati</taxon>
        <taxon>Spirochaetota</taxon>
        <taxon>Spirochaetia</taxon>
        <taxon>Leptospirales</taxon>
        <taxon>Leptospiraceae</taxon>
        <taxon>Leptospira</taxon>
    </lineage>
</organism>
<feature type="domain" description="ABC transporter" evidence="5">
    <location>
        <begin position="3"/>
        <end position="244"/>
    </location>
</feature>
<keyword evidence="3" id="KW-0547">Nucleotide-binding</keyword>
<keyword evidence="2" id="KW-0813">Transport</keyword>
<proteinExistence type="inferred from homology"/>
<dbReference type="InterPro" id="IPR003439">
    <property type="entry name" value="ABC_transporter-like_ATP-bd"/>
</dbReference>
<dbReference type="PANTHER" id="PTHR46743">
    <property type="entry name" value="TEICHOIC ACIDS EXPORT ATP-BINDING PROTEIN TAGH"/>
    <property type="match status" value="1"/>
</dbReference>
<dbReference type="InterPro" id="IPR029439">
    <property type="entry name" value="Wzt_C"/>
</dbReference>
<comment type="similarity">
    <text evidence="1">Belongs to the ABC transporter superfamily.</text>
</comment>
<evidence type="ECO:0000256" key="1">
    <source>
        <dbReference type="ARBA" id="ARBA00005417"/>
    </source>
</evidence>
<dbReference type="CDD" id="cd10147">
    <property type="entry name" value="Wzt_C-like"/>
    <property type="match status" value="1"/>
</dbReference>
<comment type="caution">
    <text evidence="6">The sequence shown here is derived from an EMBL/GenBank/DDBJ whole genome shotgun (WGS) entry which is preliminary data.</text>
</comment>
<dbReference type="InterPro" id="IPR050683">
    <property type="entry name" value="Bact_Polysacc_Export_ATP-bd"/>
</dbReference>
<dbReference type="GO" id="GO:0005524">
    <property type="term" value="F:ATP binding"/>
    <property type="evidence" value="ECO:0007669"/>
    <property type="project" value="UniProtKB-KW"/>
</dbReference>
<dbReference type="SUPFAM" id="SSF52540">
    <property type="entry name" value="P-loop containing nucleoside triphosphate hydrolases"/>
    <property type="match status" value="1"/>
</dbReference>
<gene>
    <name evidence="6" type="ORF">JWG45_04360</name>
</gene>
<dbReference type="Gene3D" id="2.70.50.60">
    <property type="entry name" value="abc- transporter (atp binding component) like domain"/>
    <property type="match status" value="1"/>
</dbReference>
<dbReference type="EMBL" id="JAFFPU010000017">
    <property type="protein sequence ID" value="MBM9576382.1"/>
    <property type="molecule type" value="Genomic_DNA"/>
</dbReference>
<protein>
    <submittedName>
        <fullName evidence="6">ABC transporter ATP-binding protein</fullName>
    </submittedName>
</protein>
<dbReference type="InterPro" id="IPR003593">
    <property type="entry name" value="AAA+_ATPase"/>
</dbReference>
<dbReference type="InterPro" id="IPR027417">
    <property type="entry name" value="P-loop_NTPase"/>
</dbReference>
<dbReference type="RefSeq" id="WP_205278566.1">
    <property type="nucleotide sequence ID" value="NZ_JAFFPU010000017.1"/>
</dbReference>